<feature type="transmembrane region" description="Helical" evidence="24">
    <location>
        <begin position="148"/>
        <end position="181"/>
    </location>
</feature>
<evidence type="ECO:0000256" key="17">
    <source>
        <dbReference type="ARBA" id="ARBA00023264"/>
    </source>
</evidence>
<dbReference type="PANTHER" id="PTHR46382:SF1">
    <property type="entry name" value="PHOSPHATIDATE CYTIDYLYLTRANSFERASE"/>
    <property type="match status" value="1"/>
</dbReference>
<evidence type="ECO:0000256" key="6">
    <source>
        <dbReference type="ARBA" id="ARBA00012487"/>
    </source>
</evidence>
<dbReference type="GO" id="GO:0016024">
    <property type="term" value="P:CDP-diacylglycerol biosynthetic process"/>
    <property type="evidence" value="ECO:0007669"/>
    <property type="project" value="TreeGrafter"/>
</dbReference>
<dbReference type="HOGENOM" id="CLU_037294_5_0_11"/>
<keyword evidence="8" id="KW-1003">Cell membrane</keyword>
<comment type="pathway">
    <text evidence="4">Lipid metabolism.</text>
</comment>
<reference evidence="25 26" key="1">
    <citation type="journal article" date="2018" name="J. Biol. Chem.">
        <title>Discovery of the actinoplanic acid pathway in Streptomyces rapamycinicus reveals a genetically conserved synergism with rapamycin.</title>
        <authorList>
            <person name="Mrak P."/>
            <person name="Krastel P."/>
            <person name="Pivk Lukancic P."/>
            <person name="Tao J."/>
            <person name="Pistorius D."/>
            <person name="Moore C.M."/>
        </authorList>
    </citation>
    <scope>NUCLEOTIDE SEQUENCE [LARGE SCALE GENOMIC DNA]</scope>
    <source>
        <strain evidence="25 26">NRRL 5491</strain>
    </source>
</reference>
<evidence type="ECO:0000256" key="13">
    <source>
        <dbReference type="ARBA" id="ARBA00022989"/>
    </source>
</evidence>
<keyword evidence="14" id="KW-0443">Lipid metabolism</keyword>
<evidence type="ECO:0000256" key="11">
    <source>
        <dbReference type="ARBA" id="ARBA00022692"/>
    </source>
</evidence>
<evidence type="ECO:0000256" key="4">
    <source>
        <dbReference type="ARBA" id="ARBA00005189"/>
    </source>
</evidence>
<organism evidence="25 26">
    <name type="scientific">Streptomyces rapamycinicus (strain ATCC 29253 / DSM 41530 / NRRL 5491 / AYB-994)</name>
    <name type="common">Streptomyces hygroscopicus (strain ATCC 29253)</name>
    <dbReference type="NCBI Taxonomy" id="1343740"/>
    <lineage>
        <taxon>Bacteria</taxon>
        <taxon>Bacillati</taxon>
        <taxon>Actinomycetota</taxon>
        <taxon>Actinomycetes</taxon>
        <taxon>Kitasatosporales</taxon>
        <taxon>Streptomycetaceae</taxon>
        <taxon>Streptomyces</taxon>
        <taxon>Streptomyces violaceusniger group</taxon>
    </lineage>
</organism>
<accession>A0A0A0NQI4</accession>
<comment type="subcellular location">
    <subcellularLocation>
        <location evidence="2">Cell membrane</location>
        <topology evidence="2">Multi-pass membrane protein</topology>
    </subcellularLocation>
</comment>
<dbReference type="PANTHER" id="PTHR46382">
    <property type="entry name" value="PHOSPHATIDATE CYTIDYLYLTRANSFERASE"/>
    <property type="match status" value="1"/>
</dbReference>
<keyword evidence="15 24" id="KW-0472">Membrane</keyword>
<comment type="catalytic activity">
    <reaction evidence="1">
        <text>a 1,2-diacyl-sn-glycero-3-phosphate + CTP + H(+) = a CDP-1,2-diacyl-sn-glycerol + diphosphate</text>
        <dbReference type="Rhea" id="RHEA:16229"/>
        <dbReference type="ChEBI" id="CHEBI:15378"/>
        <dbReference type="ChEBI" id="CHEBI:33019"/>
        <dbReference type="ChEBI" id="CHEBI:37563"/>
        <dbReference type="ChEBI" id="CHEBI:58332"/>
        <dbReference type="ChEBI" id="CHEBI:58608"/>
        <dbReference type="EC" id="2.7.7.41"/>
    </reaction>
</comment>
<dbReference type="EC" id="2.7.7.41" evidence="6"/>
<keyword evidence="12" id="KW-0548">Nucleotidyltransferase</keyword>
<evidence type="ECO:0000256" key="9">
    <source>
        <dbReference type="ARBA" id="ARBA00022516"/>
    </source>
</evidence>
<evidence type="ECO:0000256" key="20">
    <source>
        <dbReference type="ARBA" id="ARBA00032253"/>
    </source>
</evidence>
<evidence type="ECO:0000256" key="23">
    <source>
        <dbReference type="ARBA" id="ARBA00033406"/>
    </source>
</evidence>
<keyword evidence="11 24" id="KW-0812">Transmembrane</keyword>
<name>A0A0A0NQI4_STRRN</name>
<comment type="similarity">
    <text evidence="5">Belongs to the CDS family.</text>
</comment>
<keyword evidence="13 24" id="KW-1133">Transmembrane helix</keyword>
<comment type="pathway">
    <text evidence="3">Phospholipid metabolism; CDP-diacylglycerol biosynthesis; CDP-diacylglycerol from sn-glycerol 3-phosphate: step 3/3.</text>
</comment>
<proteinExistence type="inferred from homology"/>
<protein>
    <recommendedName>
        <fullName evidence="7">Phosphatidate cytidylyltransferase</fullName>
        <ecNumber evidence="6">2.7.7.41</ecNumber>
    </recommendedName>
    <alternativeName>
        <fullName evidence="20">CDP-DAG synthase</fullName>
    </alternativeName>
    <alternativeName>
        <fullName evidence="22">CDP-DG synthase</fullName>
    </alternativeName>
    <alternativeName>
        <fullName evidence="18">CDP-diacylglycerol synthase</fullName>
    </alternativeName>
    <alternativeName>
        <fullName evidence="21">CDP-diglyceride pyrophosphorylase</fullName>
    </alternativeName>
    <alternativeName>
        <fullName evidence="23">CDP-diglyceride synthase</fullName>
    </alternativeName>
    <alternativeName>
        <fullName evidence="19">CTP:phosphatidate cytidylyltransferase</fullName>
    </alternativeName>
</protein>
<dbReference type="eggNOG" id="COG0575">
    <property type="taxonomic scope" value="Bacteria"/>
</dbReference>
<evidence type="ECO:0000313" key="26">
    <source>
        <dbReference type="Proteomes" id="UP000281594"/>
    </source>
</evidence>
<keyword evidence="17" id="KW-1208">Phospholipid metabolism</keyword>
<dbReference type="Proteomes" id="UP000281594">
    <property type="component" value="Unassembled WGS sequence"/>
</dbReference>
<keyword evidence="10" id="KW-0808">Transferase</keyword>
<evidence type="ECO:0000256" key="7">
    <source>
        <dbReference type="ARBA" id="ARBA00019373"/>
    </source>
</evidence>
<evidence type="ECO:0000256" key="14">
    <source>
        <dbReference type="ARBA" id="ARBA00023098"/>
    </source>
</evidence>
<evidence type="ECO:0000256" key="5">
    <source>
        <dbReference type="ARBA" id="ARBA00010185"/>
    </source>
</evidence>
<evidence type="ECO:0000256" key="22">
    <source>
        <dbReference type="ARBA" id="ARBA00032743"/>
    </source>
</evidence>
<dbReference type="KEGG" id="src:M271_26280"/>
<evidence type="ECO:0000256" key="18">
    <source>
        <dbReference type="ARBA" id="ARBA00029893"/>
    </source>
</evidence>
<dbReference type="STRING" id="1343740.M271_26280"/>
<evidence type="ECO:0000313" key="25">
    <source>
        <dbReference type="EMBL" id="RLV80171.1"/>
    </source>
</evidence>
<evidence type="ECO:0000256" key="15">
    <source>
        <dbReference type="ARBA" id="ARBA00023136"/>
    </source>
</evidence>
<dbReference type="EMBL" id="QYCY01000001">
    <property type="protein sequence ID" value="RLV80171.1"/>
    <property type="molecule type" value="Genomic_DNA"/>
</dbReference>
<keyword evidence="9" id="KW-0444">Lipid biosynthesis</keyword>
<keyword evidence="16" id="KW-0594">Phospholipid biosynthesis</keyword>
<dbReference type="Pfam" id="PF01148">
    <property type="entry name" value="CTP_transf_1"/>
    <property type="match status" value="1"/>
</dbReference>
<sequence length="282" mass="29001">MTPFAGPLPPEMARAVPLLAGTLTVSGLVLLFVRNVELRRRWRTWCVTALVVCGTLGFGAPGAALFAAGLAVVGSVEYVRLVGLRRADGAVLLGAGVLLPLIAWLRPGVLTLPMAGVLLCAAALPALLDQDVAHGADRVARTTFGLIWLPVALTGLVSLGDLAIAICVSVAFADVGGWCGGRALGRSGPLSRPLSALSPAKTWGGVVGSAAFSGLALWAMDAWTPLRWLAVLCGCALGDLLESMIKRGAGVKDAGRWLPGFGGLLDRIDSLLVTLLLLGAMP</sequence>
<evidence type="ECO:0000256" key="12">
    <source>
        <dbReference type="ARBA" id="ARBA00022695"/>
    </source>
</evidence>
<dbReference type="GO" id="GO:0004605">
    <property type="term" value="F:phosphatidate cytidylyltransferase activity"/>
    <property type="evidence" value="ECO:0007669"/>
    <property type="project" value="UniProtKB-EC"/>
</dbReference>
<evidence type="ECO:0000256" key="3">
    <source>
        <dbReference type="ARBA" id="ARBA00005119"/>
    </source>
</evidence>
<comment type="caution">
    <text evidence="25">The sequence shown here is derived from an EMBL/GenBank/DDBJ whole genome shotgun (WGS) entry which is preliminary data.</text>
</comment>
<evidence type="ECO:0000256" key="16">
    <source>
        <dbReference type="ARBA" id="ARBA00023209"/>
    </source>
</evidence>
<evidence type="ECO:0000256" key="24">
    <source>
        <dbReference type="SAM" id="Phobius"/>
    </source>
</evidence>
<evidence type="ECO:0000256" key="19">
    <source>
        <dbReference type="ARBA" id="ARBA00031825"/>
    </source>
</evidence>
<evidence type="ECO:0000256" key="21">
    <source>
        <dbReference type="ARBA" id="ARBA00032396"/>
    </source>
</evidence>
<gene>
    <name evidence="25" type="ORF">D3C57_117340</name>
</gene>
<dbReference type="AlphaFoldDB" id="A0A0A0NQI4"/>
<feature type="transmembrane region" description="Helical" evidence="24">
    <location>
        <begin position="12"/>
        <end position="33"/>
    </location>
</feature>
<dbReference type="GO" id="GO:0005886">
    <property type="term" value="C:plasma membrane"/>
    <property type="evidence" value="ECO:0007669"/>
    <property type="project" value="UniProtKB-SubCell"/>
</dbReference>
<evidence type="ECO:0000256" key="2">
    <source>
        <dbReference type="ARBA" id="ARBA00004651"/>
    </source>
</evidence>
<dbReference type="RefSeq" id="WP_020870185.1">
    <property type="nucleotide sequence ID" value="NC_022785.1"/>
</dbReference>
<evidence type="ECO:0000256" key="8">
    <source>
        <dbReference type="ARBA" id="ARBA00022475"/>
    </source>
</evidence>
<evidence type="ECO:0000256" key="1">
    <source>
        <dbReference type="ARBA" id="ARBA00001698"/>
    </source>
</evidence>
<evidence type="ECO:0000256" key="10">
    <source>
        <dbReference type="ARBA" id="ARBA00022679"/>
    </source>
</evidence>
<feature type="transmembrane region" description="Helical" evidence="24">
    <location>
        <begin position="109"/>
        <end position="128"/>
    </location>
</feature>
<feature type="transmembrane region" description="Helical" evidence="24">
    <location>
        <begin position="45"/>
        <end position="72"/>
    </location>
</feature>